<accession>A0ABN8KRF6</accession>
<reference evidence="1" key="1">
    <citation type="submission" date="2022-04" db="EMBL/GenBank/DDBJ databases">
        <authorList>
            <person name="Criscuolo A."/>
        </authorList>
    </citation>
    <scope>NUCLEOTIDE SEQUENCE</scope>
    <source>
        <strain evidence="1">CIP111895</strain>
    </source>
</reference>
<proteinExistence type="predicted"/>
<organism evidence="1 2">
    <name type="scientific">Neobacillus rhizosphaerae</name>
    <dbReference type="NCBI Taxonomy" id="2880965"/>
    <lineage>
        <taxon>Bacteria</taxon>
        <taxon>Bacillati</taxon>
        <taxon>Bacillota</taxon>
        <taxon>Bacilli</taxon>
        <taxon>Bacillales</taxon>
        <taxon>Bacillaceae</taxon>
        <taxon>Neobacillus</taxon>
    </lineage>
</organism>
<name>A0ABN8KRF6_9BACI</name>
<dbReference type="Proteomes" id="UP000838308">
    <property type="component" value="Unassembled WGS sequence"/>
</dbReference>
<comment type="caution">
    <text evidence="1">The sequence shown here is derived from an EMBL/GenBank/DDBJ whole genome shotgun (WGS) entry which is preliminary data.</text>
</comment>
<evidence type="ECO:0000313" key="1">
    <source>
        <dbReference type="EMBL" id="CAH2715097.1"/>
    </source>
</evidence>
<keyword evidence="2" id="KW-1185">Reference proteome</keyword>
<evidence type="ECO:0000313" key="2">
    <source>
        <dbReference type="Proteomes" id="UP000838308"/>
    </source>
</evidence>
<sequence length="39" mass="4545">MVFEQDRKSEDCSKFIAHDGCTIMECHVDAKEGLEEQER</sequence>
<protein>
    <submittedName>
        <fullName evidence="1">Uncharacterized protein</fullName>
    </submittedName>
</protein>
<gene>
    <name evidence="1" type="ORF">BACCIP111895_02281</name>
</gene>
<dbReference type="EMBL" id="CALBWS010000013">
    <property type="protein sequence ID" value="CAH2715097.1"/>
    <property type="molecule type" value="Genomic_DNA"/>
</dbReference>